<dbReference type="EnsemblBacteria" id="ABL77568">
    <property type="protein sequence ID" value="ABL77568"/>
    <property type="gene ID" value="Tpen_0158"/>
</dbReference>
<dbReference type="EMBL" id="CP000505">
    <property type="protein sequence ID" value="ABL77568.1"/>
    <property type="molecule type" value="Genomic_DNA"/>
</dbReference>
<keyword evidence="3" id="KW-1133">Transmembrane helix</keyword>
<protein>
    <submittedName>
        <fullName evidence="4">Glycosyl transferase, family 2</fullName>
    </submittedName>
</protein>
<keyword evidence="2 4" id="KW-0808">Transferase</keyword>
<feature type="transmembrane region" description="Helical" evidence="3">
    <location>
        <begin position="258"/>
        <end position="277"/>
    </location>
</feature>
<dbReference type="InterPro" id="IPR029044">
    <property type="entry name" value="Nucleotide-diphossugar_trans"/>
</dbReference>
<name>A1RWI8_THEPD</name>
<evidence type="ECO:0000256" key="3">
    <source>
        <dbReference type="SAM" id="Phobius"/>
    </source>
</evidence>
<dbReference type="STRING" id="368408.Tpen_0158"/>
<dbReference type="GO" id="GO:0016757">
    <property type="term" value="F:glycosyltransferase activity"/>
    <property type="evidence" value="ECO:0007669"/>
    <property type="project" value="UniProtKB-KW"/>
</dbReference>
<dbReference type="Proteomes" id="UP000000641">
    <property type="component" value="Chromosome"/>
</dbReference>
<dbReference type="GeneID" id="4601267"/>
<dbReference type="OrthoDB" id="46222at2157"/>
<dbReference type="CAZy" id="GT2">
    <property type="family name" value="Glycosyltransferase Family 2"/>
</dbReference>
<evidence type="ECO:0000313" key="4">
    <source>
        <dbReference type="EMBL" id="ABL77568.1"/>
    </source>
</evidence>
<feature type="transmembrane region" description="Helical" evidence="3">
    <location>
        <begin position="317"/>
        <end position="337"/>
    </location>
</feature>
<dbReference type="KEGG" id="tpe:Tpen_0158"/>
<dbReference type="AlphaFoldDB" id="A1RWI8"/>
<keyword evidence="3" id="KW-0812">Transmembrane</keyword>
<dbReference type="SUPFAM" id="SSF53448">
    <property type="entry name" value="Nucleotide-diphospho-sugar transferases"/>
    <property type="match status" value="1"/>
</dbReference>
<dbReference type="eggNOG" id="arCOG01389">
    <property type="taxonomic scope" value="Archaea"/>
</dbReference>
<dbReference type="PANTHER" id="PTHR43630:SF1">
    <property type="entry name" value="POLY-BETA-1,6-N-ACETYL-D-GLUCOSAMINE SYNTHASE"/>
    <property type="match status" value="1"/>
</dbReference>
<reference evidence="5" key="1">
    <citation type="journal article" date="2008" name="J. Bacteriol.">
        <title>Genome sequence of Thermofilum pendens reveals an exceptional loss of biosynthetic pathways without genome reduction.</title>
        <authorList>
            <person name="Anderson I."/>
            <person name="Rodriguez J."/>
            <person name="Susanti D."/>
            <person name="Porat I."/>
            <person name="Reich C."/>
            <person name="Ulrich L.E."/>
            <person name="Elkins J.G."/>
            <person name="Mavromatis K."/>
            <person name="Lykidis A."/>
            <person name="Kim E."/>
            <person name="Thompson L.S."/>
            <person name="Nolan M."/>
            <person name="Land M."/>
            <person name="Copeland A."/>
            <person name="Lapidus A."/>
            <person name="Lucas S."/>
            <person name="Detter C."/>
            <person name="Zhulin I.B."/>
            <person name="Olsen G.J."/>
            <person name="Whitman W."/>
            <person name="Mukhopadhyay B."/>
            <person name="Bristow J."/>
            <person name="Kyrpides N."/>
        </authorList>
    </citation>
    <scope>NUCLEOTIDE SEQUENCE [LARGE SCALE GENOMIC DNA]</scope>
    <source>
        <strain evidence="5">DSM 2475 / Hrk 5</strain>
    </source>
</reference>
<evidence type="ECO:0000313" key="5">
    <source>
        <dbReference type="Proteomes" id="UP000000641"/>
    </source>
</evidence>
<feature type="transmembrane region" description="Helical" evidence="3">
    <location>
        <begin position="289"/>
        <end position="310"/>
    </location>
</feature>
<dbReference type="PANTHER" id="PTHR43630">
    <property type="entry name" value="POLY-BETA-1,6-N-ACETYL-D-GLUCOSAMINE SYNTHASE"/>
    <property type="match status" value="1"/>
</dbReference>
<dbReference type="Gene3D" id="3.90.550.10">
    <property type="entry name" value="Spore Coat Polysaccharide Biosynthesis Protein SpsA, Chain A"/>
    <property type="match status" value="1"/>
</dbReference>
<gene>
    <name evidence="4" type="ordered locus">Tpen_0158</name>
</gene>
<keyword evidence="3" id="KW-0472">Membrane</keyword>
<keyword evidence="1" id="KW-0328">Glycosyltransferase</keyword>
<dbReference type="Pfam" id="PF13641">
    <property type="entry name" value="Glyco_tranf_2_3"/>
    <property type="match status" value="1"/>
</dbReference>
<evidence type="ECO:0000256" key="2">
    <source>
        <dbReference type="ARBA" id="ARBA00022679"/>
    </source>
</evidence>
<sequence>MSSRAIAEVVLEGKASQGRKVSVIIPSYRGSERLVRLVKRVASLPYEDKEVVVVVDEPLREVAEELRRIGGVKLILRPKRGGKVSALNEALRESSGEVVIFLDDDVYVEDDRFIEKVLKAMEGYDIADIKKVIVDTGGILSKLVYIEYASYNFASKLMARAARRTVAVNGAAFAVRRKALDEIGYFRPSISEDFDIALRSFKAKHNFTYIENTYVLNYPPSDFRKWFKQRKRWAIGLAAWLEENFADALKTLLRMPHAVIPGLLLALPSLSSALITFVLSNHVYEKTAYLFMLTLSSLVAQALPFASILLLNIQLIYLVKAGAILTAFFVFLFWQFAASRAVKMKSYLYLYPVYFFVYQPLWLTILLAGFIRVIVLRRKSVEDWVV</sequence>
<organism evidence="4 5">
    <name type="scientific">Thermofilum pendens (strain DSM 2475 / Hrk 5)</name>
    <dbReference type="NCBI Taxonomy" id="368408"/>
    <lineage>
        <taxon>Archaea</taxon>
        <taxon>Thermoproteota</taxon>
        <taxon>Thermoprotei</taxon>
        <taxon>Thermofilales</taxon>
        <taxon>Thermofilaceae</taxon>
        <taxon>Thermofilum</taxon>
    </lineage>
</organism>
<keyword evidence="5" id="KW-1185">Reference proteome</keyword>
<accession>A1RWI8</accession>
<dbReference type="RefSeq" id="WP_011751833.1">
    <property type="nucleotide sequence ID" value="NC_008698.1"/>
</dbReference>
<proteinExistence type="predicted"/>
<feature type="transmembrane region" description="Helical" evidence="3">
    <location>
        <begin position="349"/>
        <end position="371"/>
    </location>
</feature>
<evidence type="ECO:0000256" key="1">
    <source>
        <dbReference type="ARBA" id="ARBA00022676"/>
    </source>
</evidence>
<dbReference type="CDD" id="cd06423">
    <property type="entry name" value="CESA_like"/>
    <property type="match status" value="1"/>
</dbReference>
<dbReference type="HOGENOM" id="CLU_779883_0_0_2"/>